<dbReference type="EMBL" id="JACGWJ010000026">
    <property type="protein sequence ID" value="KAL0313407.1"/>
    <property type="molecule type" value="Genomic_DNA"/>
</dbReference>
<organism evidence="1">
    <name type="scientific">Sesamum radiatum</name>
    <name type="common">Black benniseed</name>
    <dbReference type="NCBI Taxonomy" id="300843"/>
    <lineage>
        <taxon>Eukaryota</taxon>
        <taxon>Viridiplantae</taxon>
        <taxon>Streptophyta</taxon>
        <taxon>Embryophyta</taxon>
        <taxon>Tracheophyta</taxon>
        <taxon>Spermatophyta</taxon>
        <taxon>Magnoliopsida</taxon>
        <taxon>eudicotyledons</taxon>
        <taxon>Gunneridae</taxon>
        <taxon>Pentapetalae</taxon>
        <taxon>asterids</taxon>
        <taxon>lamiids</taxon>
        <taxon>Lamiales</taxon>
        <taxon>Pedaliaceae</taxon>
        <taxon>Sesamum</taxon>
    </lineage>
</organism>
<sequence length="325" mass="35680">MGLPDLRLPCLVRVSSRRSSCYHAYDSLARDVIVVLLAPWGLLSSFPGKPPRAGGSDFPYSVAFFLLIRTSTSGPLPTNVFLQVPVLDESFYFIFEVSAFLRGVAVVVMETTKLIRFGPLGRVSLRPVSRYQAFLLDSHESLCDGDRQGGVYSVYPLERGFSLPEVTAGFLGRSFLSDLLALLSPTILLGRLSFLHINVFRCSSQEAVELGDRFLGQGLEEVAIQESLGEGIGFYFLRGSGYLQCSGIEPLQAKLRLSHLPTANELMQEEGTEFLKAADDAYGQLIEPLLCCPSKCGDEHSTLFRRCNDARGLRSQIVTGAPWGP</sequence>
<reference evidence="1" key="1">
    <citation type="submission" date="2020-06" db="EMBL/GenBank/DDBJ databases">
        <authorList>
            <person name="Li T."/>
            <person name="Hu X."/>
            <person name="Zhang T."/>
            <person name="Song X."/>
            <person name="Zhang H."/>
            <person name="Dai N."/>
            <person name="Sheng W."/>
            <person name="Hou X."/>
            <person name="Wei L."/>
        </authorList>
    </citation>
    <scope>NUCLEOTIDE SEQUENCE</scope>
    <source>
        <strain evidence="1">G02</strain>
        <tissue evidence="1">Leaf</tissue>
    </source>
</reference>
<name>A0AAW2L410_SESRA</name>
<gene>
    <name evidence="1" type="ORF">Sradi_5740000</name>
</gene>
<protein>
    <submittedName>
        <fullName evidence="1">Uncharacterized protein</fullName>
    </submittedName>
</protein>
<reference evidence="1" key="2">
    <citation type="journal article" date="2024" name="Plant">
        <title>Genomic evolution and insights into agronomic trait innovations of Sesamum species.</title>
        <authorList>
            <person name="Miao H."/>
            <person name="Wang L."/>
            <person name="Qu L."/>
            <person name="Liu H."/>
            <person name="Sun Y."/>
            <person name="Le M."/>
            <person name="Wang Q."/>
            <person name="Wei S."/>
            <person name="Zheng Y."/>
            <person name="Lin W."/>
            <person name="Duan Y."/>
            <person name="Cao H."/>
            <person name="Xiong S."/>
            <person name="Wang X."/>
            <person name="Wei L."/>
            <person name="Li C."/>
            <person name="Ma Q."/>
            <person name="Ju M."/>
            <person name="Zhao R."/>
            <person name="Li G."/>
            <person name="Mu C."/>
            <person name="Tian Q."/>
            <person name="Mei H."/>
            <person name="Zhang T."/>
            <person name="Gao T."/>
            <person name="Zhang H."/>
        </authorList>
    </citation>
    <scope>NUCLEOTIDE SEQUENCE</scope>
    <source>
        <strain evidence="1">G02</strain>
    </source>
</reference>
<evidence type="ECO:0000313" key="1">
    <source>
        <dbReference type="EMBL" id="KAL0313407.1"/>
    </source>
</evidence>
<comment type="caution">
    <text evidence="1">The sequence shown here is derived from an EMBL/GenBank/DDBJ whole genome shotgun (WGS) entry which is preliminary data.</text>
</comment>
<accession>A0AAW2L410</accession>
<proteinExistence type="predicted"/>
<dbReference type="AlphaFoldDB" id="A0AAW2L410"/>